<sequence>MRLVSWLVTPLSWLWFSDEDSVAEYAPFGDSGVESSYFDRFSNEVVVEFTLSGSRDSRVISETALTLLSDVWVLSPDRALIRLDRAQLEDFQRLLPSPLPVTTVIGDIPRAVVTSYPLTRKSKDPRREFLPFAETQALANMSIGSSWEGLPIGARLTSDTDLLVVCGLQGREWASVALCLQLMEEHPELSIVPVANPDGYIYSWETDRLWVKNRQPTGINLCPGHDIATAAFDIEPPSSVPPCSDDWAGRGRQTPLEARAIRDVAARFSRLVAIQGLSGSSNTQVSLRGNWTVLSVPDFGMGYLLPKRHIDANYQEIMAVLQKLL</sequence>
<dbReference type="GO" id="GO:0008270">
    <property type="term" value="F:zinc ion binding"/>
    <property type="evidence" value="ECO:0007669"/>
    <property type="project" value="InterPro"/>
</dbReference>
<feature type="domain" description="Peptidase M14" evidence="5">
    <location>
        <begin position="116"/>
        <end position="325"/>
    </location>
</feature>
<dbReference type="PANTHER" id="PTHR11705:SF91">
    <property type="entry name" value="FI01817P-RELATED"/>
    <property type="match status" value="1"/>
</dbReference>
<dbReference type="GO" id="GO:0004181">
    <property type="term" value="F:metallocarboxypeptidase activity"/>
    <property type="evidence" value="ECO:0007669"/>
    <property type="project" value="InterPro"/>
</dbReference>
<keyword evidence="6" id="KW-0378">Hydrolase</keyword>
<dbReference type="OrthoDB" id="3626597at2759"/>
<proteinExistence type="inferred from homology"/>
<keyword evidence="4" id="KW-0732">Signal</keyword>
<dbReference type="Pfam" id="PF00246">
    <property type="entry name" value="Peptidase_M14"/>
    <property type="match status" value="1"/>
</dbReference>
<dbReference type="SMART" id="SM00631">
    <property type="entry name" value="Zn_pept"/>
    <property type="match status" value="1"/>
</dbReference>
<evidence type="ECO:0000313" key="6">
    <source>
        <dbReference type="EMBL" id="PRT55851.1"/>
    </source>
</evidence>
<dbReference type="SUPFAM" id="SSF53187">
    <property type="entry name" value="Zn-dependent exopeptidases"/>
    <property type="match status" value="1"/>
</dbReference>
<dbReference type="Gene3D" id="3.40.630.10">
    <property type="entry name" value="Zn peptidases"/>
    <property type="match status" value="1"/>
</dbReference>
<accession>A0A2T0FLI2</accession>
<keyword evidence="7" id="KW-1185">Reference proteome</keyword>
<dbReference type="InterPro" id="IPR000834">
    <property type="entry name" value="Peptidase_M14"/>
</dbReference>
<feature type="signal peptide" evidence="4">
    <location>
        <begin position="1"/>
        <end position="19"/>
    </location>
</feature>
<gene>
    <name evidence="6" type="ORF">B9G98_03471</name>
</gene>
<comment type="similarity">
    <text evidence="2 3">Belongs to the peptidase M14 family.</text>
</comment>
<evidence type="ECO:0000256" key="4">
    <source>
        <dbReference type="SAM" id="SignalP"/>
    </source>
</evidence>
<evidence type="ECO:0000313" key="7">
    <source>
        <dbReference type="Proteomes" id="UP000238350"/>
    </source>
</evidence>
<evidence type="ECO:0000256" key="1">
    <source>
        <dbReference type="ARBA" id="ARBA00001947"/>
    </source>
</evidence>
<comment type="cofactor">
    <cofactor evidence="1">
        <name>Zn(2+)</name>
        <dbReference type="ChEBI" id="CHEBI:29105"/>
    </cofactor>
</comment>
<comment type="caution">
    <text evidence="6">The sequence shown here is derived from an EMBL/GenBank/DDBJ whole genome shotgun (WGS) entry which is preliminary data.</text>
</comment>
<dbReference type="Proteomes" id="UP000238350">
    <property type="component" value="Unassembled WGS sequence"/>
</dbReference>
<comment type="caution">
    <text evidence="3">Lacks conserved residue(s) required for the propagation of feature annotation.</text>
</comment>
<evidence type="ECO:0000259" key="5">
    <source>
        <dbReference type="PROSITE" id="PS52035"/>
    </source>
</evidence>
<keyword evidence="6" id="KW-0121">Carboxypeptidase</keyword>
<dbReference type="GeneID" id="36517219"/>
<protein>
    <submittedName>
        <fullName evidence="6">Metallocarboxypeptidase ecm14</fullName>
    </submittedName>
</protein>
<name>A0A2T0FLI2_9ASCO</name>
<dbReference type="EMBL" id="NDIQ01000022">
    <property type="protein sequence ID" value="PRT55851.1"/>
    <property type="molecule type" value="Genomic_DNA"/>
</dbReference>
<dbReference type="PROSITE" id="PS52035">
    <property type="entry name" value="PEPTIDASE_M14"/>
    <property type="match status" value="1"/>
</dbReference>
<dbReference type="GO" id="GO:0006508">
    <property type="term" value="P:proteolysis"/>
    <property type="evidence" value="ECO:0007669"/>
    <property type="project" value="InterPro"/>
</dbReference>
<dbReference type="RefSeq" id="XP_024665796.1">
    <property type="nucleotide sequence ID" value="XM_024810028.1"/>
</dbReference>
<reference evidence="6 7" key="1">
    <citation type="submission" date="2017-04" db="EMBL/GenBank/DDBJ databases">
        <title>Genome sequencing of [Candida] sorbophila.</title>
        <authorList>
            <person name="Ahn J.O."/>
        </authorList>
    </citation>
    <scope>NUCLEOTIDE SEQUENCE [LARGE SCALE GENOMIC DNA]</scope>
    <source>
        <strain evidence="6 7">DS02</strain>
    </source>
</reference>
<feature type="chain" id="PRO_5015612328" evidence="4">
    <location>
        <begin position="20"/>
        <end position="325"/>
    </location>
</feature>
<evidence type="ECO:0000256" key="2">
    <source>
        <dbReference type="ARBA" id="ARBA00005988"/>
    </source>
</evidence>
<keyword evidence="6" id="KW-0645">Protease</keyword>
<dbReference type="PANTHER" id="PTHR11705">
    <property type="entry name" value="PROTEASE FAMILY M14 CARBOXYPEPTIDASE A,B"/>
    <property type="match status" value="1"/>
</dbReference>
<dbReference type="STRING" id="45607.A0A2T0FLI2"/>
<organism evidence="6 7">
    <name type="scientific">Wickerhamiella sorbophila</name>
    <dbReference type="NCBI Taxonomy" id="45607"/>
    <lineage>
        <taxon>Eukaryota</taxon>
        <taxon>Fungi</taxon>
        <taxon>Dikarya</taxon>
        <taxon>Ascomycota</taxon>
        <taxon>Saccharomycotina</taxon>
        <taxon>Dipodascomycetes</taxon>
        <taxon>Dipodascales</taxon>
        <taxon>Trichomonascaceae</taxon>
        <taxon>Wickerhamiella</taxon>
    </lineage>
</organism>
<dbReference type="AlphaFoldDB" id="A0A2T0FLI2"/>
<evidence type="ECO:0000256" key="3">
    <source>
        <dbReference type="PROSITE-ProRule" id="PRU01379"/>
    </source>
</evidence>